<keyword evidence="6" id="KW-1185">Reference proteome</keyword>
<dbReference type="SUPFAM" id="SSF46785">
    <property type="entry name" value="Winged helix' DNA-binding domain"/>
    <property type="match status" value="1"/>
</dbReference>
<sequence>MATSQNRVLAALSDEDLGALRPFLEEVALPHAMILERAGQVIEHVYFPLTGLASTLAVNVNGERSEVSLYGRDGMTGSSVINGTDRSLLETTMQIPGHGLRVERGRLQGLMREHRSMHDLFLLFNEARVAQMSQTALSNARHSIEERLARWLLMSHDRVEGDELPLTHEFLAIMLGVRRAGVTTALHILEGQHLIRSTRGLVTVRDRDGLKATADAAYGAPEAEYLRLMGRPI</sequence>
<dbReference type="Gene3D" id="1.10.10.10">
    <property type="entry name" value="Winged helix-like DNA-binding domain superfamily/Winged helix DNA-binding domain"/>
    <property type="match status" value="1"/>
</dbReference>
<evidence type="ECO:0000256" key="1">
    <source>
        <dbReference type="ARBA" id="ARBA00023015"/>
    </source>
</evidence>
<dbReference type="InterPro" id="IPR014710">
    <property type="entry name" value="RmlC-like_jellyroll"/>
</dbReference>
<dbReference type="SUPFAM" id="SSF51206">
    <property type="entry name" value="cAMP-binding domain-like"/>
    <property type="match status" value="1"/>
</dbReference>
<organism evidence="5 6">
    <name type="scientific">Terrihabitans rhizophilus</name>
    <dbReference type="NCBI Taxonomy" id="3092662"/>
    <lineage>
        <taxon>Bacteria</taxon>
        <taxon>Pseudomonadati</taxon>
        <taxon>Pseudomonadota</taxon>
        <taxon>Alphaproteobacteria</taxon>
        <taxon>Hyphomicrobiales</taxon>
        <taxon>Terrihabitans</taxon>
    </lineage>
</organism>
<feature type="domain" description="HTH crp-type" evidence="4">
    <location>
        <begin position="142"/>
        <end position="208"/>
    </location>
</feature>
<evidence type="ECO:0000313" key="6">
    <source>
        <dbReference type="Proteomes" id="UP001274321"/>
    </source>
</evidence>
<comment type="caution">
    <text evidence="5">The sequence shown here is derived from an EMBL/GenBank/DDBJ whole genome shotgun (WGS) entry which is preliminary data.</text>
</comment>
<dbReference type="InterPro" id="IPR036390">
    <property type="entry name" value="WH_DNA-bd_sf"/>
</dbReference>
<accession>A0ABU4RPD7</accession>
<dbReference type="Proteomes" id="UP001274321">
    <property type="component" value="Unassembled WGS sequence"/>
</dbReference>
<evidence type="ECO:0000256" key="2">
    <source>
        <dbReference type="ARBA" id="ARBA00023125"/>
    </source>
</evidence>
<keyword evidence="3" id="KW-0804">Transcription</keyword>
<dbReference type="RefSeq" id="WP_319844827.1">
    <property type="nucleotide sequence ID" value="NZ_JAXAFJ010000006.1"/>
</dbReference>
<dbReference type="PROSITE" id="PS51063">
    <property type="entry name" value="HTH_CRP_2"/>
    <property type="match status" value="1"/>
</dbReference>
<dbReference type="Gene3D" id="2.60.120.10">
    <property type="entry name" value="Jelly Rolls"/>
    <property type="match status" value="1"/>
</dbReference>
<evidence type="ECO:0000313" key="5">
    <source>
        <dbReference type="EMBL" id="MDX6806704.1"/>
    </source>
</evidence>
<dbReference type="InterPro" id="IPR018490">
    <property type="entry name" value="cNMP-bd_dom_sf"/>
</dbReference>
<proteinExistence type="predicted"/>
<evidence type="ECO:0000259" key="4">
    <source>
        <dbReference type="PROSITE" id="PS51063"/>
    </source>
</evidence>
<dbReference type="EMBL" id="JAXAFJ010000006">
    <property type="protein sequence ID" value="MDX6806704.1"/>
    <property type="molecule type" value="Genomic_DNA"/>
</dbReference>
<dbReference type="Pfam" id="PF13545">
    <property type="entry name" value="HTH_Crp_2"/>
    <property type="match status" value="1"/>
</dbReference>
<gene>
    <name evidence="5" type="ORF">SCD90_11570</name>
</gene>
<keyword evidence="2" id="KW-0238">DNA-binding</keyword>
<keyword evidence="1" id="KW-0805">Transcription regulation</keyword>
<dbReference type="InterPro" id="IPR012318">
    <property type="entry name" value="HTH_CRP"/>
</dbReference>
<evidence type="ECO:0000256" key="3">
    <source>
        <dbReference type="ARBA" id="ARBA00023163"/>
    </source>
</evidence>
<protein>
    <submittedName>
        <fullName evidence="5">Crp/Fnr family transcriptional regulator</fullName>
    </submittedName>
</protein>
<dbReference type="InterPro" id="IPR036388">
    <property type="entry name" value="WH-like_DNA-bd_sf"/>
</dbReference>
<reference evidence="5 6" key="1">
    <citation type="submission" date="2023-11" db="EMBL/GenBank/DDBJ databases">
        <authorList>
            <person name="Bao R."/>
        </authorList>
    </citation>
    <scope>NUCLEOTIDE SEQUENCE [LARGE SCALE GENOMIC DNA]</scope>
    <source>
        <strain evidence="5 6">PJ23</strain>
    </source>
</reference>
<name>A0ABU4RPD7_9HYPH</name>